<dbReference type="WBParaSite" id="HPLM_0000957801-mRNA-1">
    <property type="protein sequence ID" value="HPLM_0000957801-mRNA-1"/>
    <property type="gene ID" value="HPLM_0000957801"/>
</dbReference>
<reference evidence="1" key="1">
    <citation type="submission" date="2016-04" db="UniProtKB">
        <authorList>
            <consortium name="WormBaseParasite"/>
        </authorList>
    </citation>
    <scope>IDENTIFICATION</scope>
</reference>
<proteinExistence type="predicted"/>
<dbReference type="AlphaFoldDB" id="A0A158QN12"/>
<sequence length="112" mass="12996">LFSFVYSILYKLFLLKRQNIRFPLKALTMKPTSLLSTMTSIRKQHFCSTTGTMFVPMELQLIQMTSENILIKNSFAVSLGIMRTHWIDSTGCYNRLGVLLENNTVSHRENQF</sequence>
<protein>
    <submittedName>
        <fullName evidence="1">Ovule protein</fullName>
    </submittedName>
</protein>
<name>A0A158QN12_HAEPC</name>
<evidence type="ECO:0000313" key="1">
    <source>
        <dbReference type="WBParaSite" id="HPLM_0000957801-mRNA-1"/>
    </source>
</evidence>
<organism evidence="1">
    <name type="scientific">Haemonchus placei</name>
    <name type="common">Barber's pole worm</name>
    <dbReference type="NCBI Taxonomy" id="6290"/>
    <lineage>
        <taxon>Eukaryota</taxon>
        <taxon>Metazoa</taxon>
        <taxon>Ecdysozoa</taxon>
        <taxon>Nematoda</taxon>
        <taxon>Chromadorea</taxon>
        <taxon>Rhabditida</taxon>
        <taxon>Rhabditina</taxon>
        <taxon>Rhabditomorpha</taxon>
        <taxon>Strongyloidea</taxon>
        <taxon>Trichostrongylidae</taxon>
        <taxon>Haemonchus</taxon>
    </lineage>
</organism>
<accession>A0A158QN12</accession>